<dbReference type="RefSeq" id="WP_213109835.1">
    <property type="nucleotide sequence ID" value="NZ_JAGYPJ010000001.1"/>
</dbReference>
<dbReference type="Proteomes" id="UP000682713">
    <property type="component" value="Unassembled WGS sequence"/>
</dbReference>
<evidence type="ECO:0000313" key="2">
    <source>
        <dbReference type="Proteomes" id="UP000682713"/>
    </source>
</evidence>
<dbReference type="AlphaFoldDB" id="A0A942YMA4"/>
<evidence type="ECO:0000313" key="1">
    <source>
        <dbReference type="EMBL" id="MBS4199131.1"/>
    </source>
</evidence>
<sequence>MIIIDIQVYTLKDFPELKTVEIMKDAWAKFMTPDKDTMKYWANMRRKFPDYQLCLLDGDKLVGVGNSIPLIWSGREDDLPASWTDTLIQGVENNEYDLVNTLSAVNIAIHTDYQKFGLSQKLLLEFKKLAKEKGLKRLIVPVRPSFKMDYPLQPFENYIHWKRADGEPFDPWIRTHWRLGAKIIKPIPKAFTVNGTISEWEEWTNMKFPESGSYVIKGALQPIEISIEQSRGVYYDPNVWMEYE</sequence>
<dbReference type="InterPro" id="IPR016181">
    <property type="entry name" value="Acyl_CoA_acyltransferase"/>
</dbReference>
<gene>
    <name evidence="1" type="ORF">KHA93_05610</name>
</gene>
<accession>A0A942YMA4</accession>
<dbReference type="Gene3D" id="3.40.630.30">
    <property type="match status" value="1"/>
</dbReference>
<dbReference type="CDD" id="cd04301">
    <property type="entry name" value="NAT_SF"/>
    <property type="match status" value="1"/>
</dbReference>
<dbReference type="EMBL" id="JAGYPJ010000001">
    <property type="protein sequence ID" value="MBS4199131.1"/>
    <property type="molecule type" value="Genomic_DNA"/>
</dbReference>
<proteinExistence type="predicted"/>
<reference evidence="1 2" key="1">
    <citation type="submission" date="2021-05" db="EMBL/GenBank/DDBJ databases">
        <title>Novel Bacillus species.</title>
        <authorList>
            <person name="Liu G."/>
        </authorList>
    </citation>
    <scope>NUCLEOTIDE SEQUENCE [LARGE SCALE GENOMIC DNA]</scope>
    <source>
        <strain evidence="1 2">FJAT-49732</strain>
    </source>
</reference>
<organism evidence="1 2">
    <name type="scientific">Lederbergia citrisecunda</name>
    <dbReference type="NCBI Taxonomy" id="2833583"/>
    <lineage>
        <taxon>Bacteria</taxon>
        <taxon>Bacillati</taxon>
        <taxon>Bacillota</taxon>
        <taxon>Bacilli</taxon>
        <taxon>Bacillales</taxon>
        <taxon>Bacillaceae</taxon>
        <taxon>Lederbergia</taxon>
    </lineage>
</organism>
<dbReference type="SUPFAM" id="SSF55729">
    <property type="entry name" value="Acyl-CoA N-acyltransferases (Nat)"/>
    <property type="match status" value="1"/>
</dbReference>
<protein>
    <submittedName>
        <fullName evidence="1">GNAT family N-acetyltransferase</fullName>
    </submittedName>
</protein>
<name>A0A942YMA4_9BACI</name>
<keyword evidence="2" id="KW-1185">Reference proteome</keyword>
<comment type="caution">
    <text evidence="1">The sequence shown here is derived from an EMBL/GenBank/DDBJ whole genome shotgun (WGS) entry which is preliminary data.</text>
</comment>